<feature type="coiled-coil region" evidence="3">
    <location>
        <begin position="105"/>
        <end position="139"/>
    </location>
</feature>
<evidence type="ECO:0000256" key="1">
    <source>
        <dbReference type="ARBA" id="ARBA00022737"/>
    </source>
</evidence>
<organism evidence="5 6">
    <name type="scientific">Adineta steineri</name>
    <dbReference type="NCBI Taxonomy" id="433720"/>
    <lineage>
        <taxon>Eukaryota</taxon>
        <taxon>Metazoa</taxon>
        <taxon>Spiralia</taxon>
        <taxon>Gnathifera</taxon>
        <taxon>Rotifera</taxon>
        <taxon>Eurotatoria</taxon>
        <taxon>Bdelloidea</taxon>
        <taxon>Adinetida</taxon>
        <taxon>Adinetidae</taxon>
        <taxon>Adineta</taxon>
    </lineage>
</organism>
<dbReference type="InterPro" id="IPR001258">
    <property type="entry name" value="NHL_repeat"/>
</dbReference>
<dbReference type="SUPFAM" id="SSF101898">
    <property type="entry name" value="NHL repeat"/>
    <property type="match status" value="1"/>
</dbReference>
<proteinExistence type="predicted"/>
<dbReference type="GO" id="GO:0061630">
    <property type="term" value="F:ubiquitin protein ligase activity"/>
    <property type="evidence" value="ECO:0007669"/>
    <property type="project" value="TreeGrafter"/>
</dbReference>
<comment type="caution">
    <text evidence="5">The sequence shown here is derived from an EMBL/GenBank/DDBJ whole genome shotgun (WGS) entry which is preliminary data.</text>
</comment>
<reference evidence="5" key="1">
    <citation type="submission" date="2021-02" db="EMBL/GenBank/DDBJ databases">
        <authorList>
            <person name="Nowell W R."/>
        </authorList>
    </citation>
    <scope>NUCLEOTIDE SEQUENCE</scope>
</reference>
<keyword evidence="1" id="KW-0677">Repeat</keyword>
<sequence length="470" mass="53691">MAMANNNTQCFTCHEENNTYTCKTCSNELCFIHLPEHQQRLNKELYHIIDHYNIFKERIDEQKQHLHNNSLMKQIHQSEINSTEIIQQTPKDCREIVRKSSQTYTNDIEMKFNDIREQIKQMQNENGFSEINLNHLRSQLFKITEELNNLPNIPIHHDSQAFISEVSIISEKKPKFNKWKQNAITAAAGNGSGHKLNQCYRPGAIFIDKKKNIFIADTYNHRITEWKCTAKEGLIIAGGNGSGSRMSQLNQPKDVIVDQKNHSIIIADFGNKRVIQWMNRNQRIIIDNIDCCGLAIDKHGFLYVSDSYKNEVKRWKMGEYNEGIVVAGGNEKGDQLSQLNSPGYIFVDKDQSVHVSDRYNHRVMKWRKGAKEGTIVAGGNGFGQNLNQLSYPYGVIVDNLDQIYVVDSGNNRIMGWCEGKEEGKIVVGGNGQGNQSNQLNKPMGLSLDNEGNLYVVDCGNHRIQKFELIL</sequence>
<dbReference type="EMBL" id="CAJNOI010000071">
    <property type="protein sequence ID" value="CAF0998716.1"/>
    <property type="molecule type" value="Genomic_DNA"/>
</dbReference>
<dbReference type="PANTHER" id="PTHR24104">
    <property type="entry name" value="E3 UBIQUITIN-PROTEIN LIGASE NHLRC1-RELATED"/>
    <property type="match status" value="1"/>
</dbReference>
<dbReference type="InterPro" id="IPR011042">
    <property type="entry name" value="6-blade_b-propeller_TolB-like"/>
</dbReference>
<dbReference type="Proteomes" id="UP000663832">
    <property type="component" value="Unassembled WGS sequence"/>
</dbReference>
<dbReference type="Proteomes" id="UP000663877">
    <property type="component" value="Unassembled WGS sequence"/>
</dbReference>
<name>A0A814PUN8_9BILA</name>
<evidence type="ECO:0000256" key="2">
    <source>
        <dbReference type="PROSITE-ProRule" id="PRU00504"/>
    </source>
</evidence>
<dbReference type="PROSITE" id="PS51125">
    <property type="entry name" value="NHL"/>
    <property type="match status" value="1"/>
</dbReference>
<dbReference type="GO" id="GO:0008270">
    <property type="term" value="F:zinc ion binding"/>
    <property type="evidence" value="ECO:0007669"/>
    <property type="project" value="UniProtKB-KW"/>
</dbReference>
<dbReference type="GO" id="GO:0000209">
    <property type="term" value="P:protein polyubiquitination"/>
    <property type="evidence" value="ECO:0007669"/>
    <property type="project" value="TreeGrafter"/>
</dbReference>
<dbReference type="InterPro" id="IPR050952">
    <property type="entry name" value="TRIM-NHL_E3_ligases"/>
</dbReference>
<dbReference type="EMBL" id="CAJNOM010000132">
    <property type="protein sequence ID" value="CAF1111181.1"/>
    <property type="molecule type" value="Genomic_DNA"/>
</dbReference>
<evidence type="ECO:0000313" key="4">
    <source>
        <dbReference type="EMBL" id="CAF0998716.1"/>
    </source>
</evidence>
<accession>A0A814PUN8</accession>
<dbReference type="Gene3D" id="2.120.10.30">
    <property type="entry name" value="TolB, C-terminal domain"/>
    <property type="match status" value="3"/>
</dbReference>
<evidence type="ECO:0000313" key="6">
    <source>
        <dbReference type="Proteomes" id="UP000663832"/>
    </source>
</evidence>
<evidence type="ECO:0000256" key="3">
    <source>
        <dbReference type="SAM" id="Coils"/>
    </source>
</evidence>
<keyword evidence="3" id="KW-0175">Coiled coil</keyword>
<keyword evidence="6" id="KW-1185">Reference proteome</keyword>
<dbReference type="OrthoDB" id="342730at2759"/>
<dbReference type="PANTHER" id="PTHR24104:SF25">
    <property type="entry name" value="PROTEIN LIN-41"/>
    <property type="match status" value="1"/>
</dbReference>
<dbReference type="CDD" id="cd05819">
    <property type="entry name" value="NHL"/>
    <property type="match status" value="1"/>
</dbReference>
<feature type="repeat" description="NHL" evidence="2">
    <location>
        <begin position="438"/>
        <end position="469"/>
    </location>
</feature>
<protein>
    <submittedName>
        <fullName evidence="5">Uncharacterized protein</fullName>
    </submittedName>
</protein>
<evidence type="ECO:0000313" key="5">
    <source>
        <dbReference type="EMBL" id="CAF1111181.1"/>
    </source>
</evidence>
<dbReference type="AlphaFoldDB" id="A0A814PUN8"/>
<dbReference type="Pfam" id="PF01436">
    <property type="entry name" value="NHL"/>
    <property type="match status" value="1"/>
</dbReference>
<dbReference type="GO" id="GO:0043161">
    <property type="term" value="P:proteasome-mediated ubiquitin-dependent protein catabolic process"/>
    <property type="evidence" value="ECO:0007669"/>
    <property type="project" value="TreeGrafter"/>
</dbReference>
<gene>
    <name evidence="4" type="ORF">BJG266_LOCUS15807</name>
    <name evidence="5" type="ORF">QVE165_LOCUS20851</name>
</gene>